<dbReference type="PANTHER" id="PTHR47592:SF27">
    <property type="entry name" value="OS08G0421700 PROTEIN"/>
    <property type="match status" value="1"/>
</dbReference>
<reference evidence="2" key="2">
    <citation type="submission" date="2025-08" db="UniProtKB">
        <authorList>
            <consortium name="RefSeq"/>
        </authorList>
    </citation>
    <scope>IDENTIFICATION</scope>
    <source>
        <tissue evidence="2">Young leaves</tissue>
    </source>
</reference>
<dbReference type="OrthoDB" id="685757at2759"/>
<proteinExistence type="predicted"/>
<gene>
    <name evidence="2" type="primary">LOC103696893</name>
</gene>
<reference evidence="1" key="1">
    <citation type="journal article" date="2019" name="Nat. Commun.">
        <title>Genome-wide association mapping of date palm fruit traits.</title>
        <authorList>
            <person name="Hazzouri K.M."/>
            <person name="Gros-Balthazard M."/>
            <person name="Flowers J.M."/>
            <person name="Copetti D."/>
            <person name="Lemansour A."/>
            <person name="Lebrun M."/>
            <person name="Masmoudi K."/>
            <person name="Ferrand S."/>
            <person name="Dhar M.I."/>
            <person name="Fresquez Z.A."/>
            <person name="Rosas U."/>
            <person name="Zhang J."/>
            <person name="Talag J."/>
            <person name="Lee S."/>
            <person name="Kudrna D."/>
            <person name="Powell R.F."/>
            <person name="Leitch I.J."/>
            <person name="Krueger R.R."/>
            <person name="Wing R.A."/>
            <person name="Amiri K.M.A."/>
            <person name="Purugganan M.D."/>
        </authorList>
    </citation>
    <scope>NUCLEOTIDE SEQUENCE [LARGE SCALE GENOMIC DNA]</scope>
    <source>
        <strain evidence="1">cv. Khalas</strain>
    </source>
</reference>
<dbReference type="RefSeq" id="XP_008776837.2">
    <property type="nucleotide sequence ID" value="XM_008778615.2"/>
</dbReference>
<dbReference type="Proteomes" id="UP000228380">
    <property type="component" value="Chromosome 10"/>
</dbReference>
<dbReference type="Pfam" id="PF14223">
    <property type="entry name" value="Retrotran_gag_2"/>
    <property type="match status" value="1"/>
</dbReference>
<name>A0A8B7BHG8_PHODC</name>
<dbReference type="AlphaFoldDB" id="A0A8B7BHG8"/>
<protein>
    <submittedName>
        <fullName evidence="2">Uncharacterized protein LOC103696893</fullName>
    </submittedName>
</protein>
<evidence type="ECO:0000313" key="1">
    <source>
        <dbReference type="Proteomes" id="UP000228380"/>
    </source>
</evidence>
<dbReference type="PANTHER" id="PTHR47592">
    <property type="entry name" value="PBF68 PROTEIN"/>
    <property type="match status" value="1"/>
</dbReference>
<evidence type="ECO:0000313" key="2">
    <source>
        <dbReference type="RefSeq" id="XP_008776837.2"/>
    </source>
</evidence>
<organism evidence="1 2">
    <name type="scientific">Phoenix dactylifera</name>
    <name type="common">Date palm</name>
    <dbReference type="NCBI Taxonomy" id="42345"/>
    <lineage>
        <taxon>Eukaryota</taxon>
        <taxon>Viridiplantae</taxon>
        <taxon>Streptophyta</taxon>
        <taxon>Embryophyta</taxon>
        <taxon>Tracheophyta</taxon>
        <taxon>Spermatophyta</taxon>
        <taxon>Magnoliopsida</taxon>
        <taxon>Liliopsida</taxon>
        <taxon>Arecaceae</taxon>
        <taxon>Coryphoideae</taxon>
        <taxon>Phoeniceae</taxon>
        <taxon>Phoenix</taxon>
    </lineage>
</organism>
<accession>A0A8B7BHG8</accession>
<sequence>MASSSSAITSLNVVPQDLSKLDRFDGNNYNRWKEKMEFILTTLKVKYVLENPCPIVPTENPTEEQLAVKRKWDEDNFFYRGNILNSLTDSLFDMYAPMKSAKEIWEVLETKYKTEDSGNKSYLVSSYFDFKMFDNMPILNQVHDLQLIVQQMKSEGIPVDEKLQVGAIIAKLPPSWKDYC</sequence>
<dbReference type="KEGG" id="pda:103696893"/>
<keyword evidence="1" id="KW-1185">Reference proteome</keyword>
<dbReference type="GeneID" id="103696893"/>